<keyword evidence="3" id="KW-1185">Reference proteome</keyword>
<dbReference type="AlphaFoldDB" id="U4LAB5"/>
<evidence type="ECO:0000256" key="1">
    <source>
        <dbReference type="SAM" id="MobiDB-lite"/>
    </source>
</evidence>
<dbReference type="Proteomes" id="UP000018144">
    <property type="component" value="Unassembled WGS sequence"/>
</dbReference>
<reference evidence="2 3" key="1">
    <citation type="journal article" date="2013" name="PLoS Genet.">
        <title>The genome and development-dependent transcriptomes of Pyronema confluens: a window into fungal evolution.</title>
        <authorList>
            <person name="Traeger S."/>
            <person name="Altegoer F."/>
            <person name="Freitag M."/>
            <person name="Gabaldon T."/>
            <person name="Kempken F."/>
            <person name="Kumar A."/>
            <person name="Marcet-Houben M."/>
            <person name="Poggeler S."/>
            <person name="Stajich J.E."/>
            <person name="Nowrousian M."/>
        </authorList>
    </citation>
    <scope>NUCLEOTIDE SEQUENCE [LARGE SCALE GENOMIC DNA]</scope>
    <source>
        <strain evidence="3">CBS 100304</strain>
        <tissue evidence="2">Vegetative mycelium</tissue>
    </source>
</reference>
<name>U4LAB5_PYROM</name>
<evidence type="ECO:0000313" key="3">
    <source>
        <dbReference type="Proteomes" id="UP000018144"/>
    </source>
</evidence>
<evidence type="ECO:0000313" key="2">
    <source>
        <dbReference type="EMBL" id="CCX16332.1"/>
    </source>
</evidence>
<proteinExistence type="predicted"/>
<organism evidence="2 3">
    <name type="scientific">Pyronema omphalodes (strain CBS 100304)</name>
    <name type="common">Pyronema confluens</name>
    <dbReference type="NCBI Taxonomy" id="1076935"/>
    <lineage>
        <taxon>Eukaryota</taxon>
        <taxon>Fungi</taxon>
        <taxon>Dikarya</taxon>
        <taxon>Ascomycota</taxon>
        <taxon>Pezizomycotina</taxon>
        <taxon>Pezizomycetes</taxon>
        <taxon>Pezizales</taxon>
        <taxon>Pyronemataceae</taxon>
        <taxon>Pyronema</taxon>
    </lineage>
</organism>
<feature type="region of interest" description="Disordered" evidence="1">
    <location>
        <begin position="44"/>
        <end position="68"/>
    </location>
</feature>
<feature type="compositionally biased region" description="Basic and acidic residues" evidence="1">
    <location>
        <begin position="44"/>
        <end position="57"/>
    </location>
</feature>
<gene>
    <name evidence="2" type="ORF">PCON_02928</name>
</gene>
<dbReference type="EMBL" id="HF936378">
    <property type="protein sequence ID" value="CCX16332.1"/>
    <property type="molecule type" value="Genomic_DNA"/>
</dbReference>
<sequence>MDRSLQSHKSQVHDRQVSLYHDIRYLHIRCSLGIRLKNIATRETDSKKRLKHERAQRIDPNGNPTFFA</sequence>
<protein>
    <submittedName>
        <fullName evidence="2">Uncharacterized protein</fullName>
    </submittedName>
</protein>
<accession>U4LAB5</accession>